<dbReference type="InterPro" id="IPR026820">
    <property type="entry name" value="VioB/RebD_dom"/>
</dbReference>
<feature type="compositionally biased region" description="Basic and acidic residues" evidence="1">
    <location>
        <begin position="677"/>
        <end position="686"/>
    </location>
</feature>
<dbReference type="EMBL" id="CP117167">
    <property type="protein sequence ID" value="WCT10219.1"/>
    <property type="molecule type" value="Genomic_DNA"/>
</dbReference>
<evidence type="ECO:0000259" key="2">
    <source>
        <dbReference type="Pfam" id="PF12902"/>
    </source>
</evidence>
<dbReference type="InterPro" id="IPR012347">
    <property type="entry name" value="Ferritin-like"/>
</dbReference>
<evidence type="ECO:0000313" key="3">
    <source>
        <dbReference type="EMBL" id="WCT10219.1"/>
    </source>
</evidence>
<evidence type="ECO:0000256" key="1">
    <source>
        <dbReference type="SAM" id="MobiDB-lite"/>
    </source>
</evidence>
<accession>A0ABY7T1X2</accession>
<gene>
    <name evidence="3" type="ORF">PQO05_15900</name>
</gene>
<protein>
    <submittedName>
        <fullName evidence="3">Ferritin-like domain-containing protein</fullName>
    </submittedName>
</protein>
<feature type="domain" description="Iminophenyl-pyruvate dimer synthase" evidence="2">
    <location>
        <begin position="29"/>
        <end position="310"/>
    </location>
</feature>
<proteinExistence type="predicted"/>
<feature type="region of interest" description="Disordered" evidence="1">
    <location>
        <begin position="675"/>
        <end position="695"/>
    </location>
</feature>
<keyword evidence="4" id="KW-1185">Reference proteome</keyword>
<dbReference type="Gene3D" id="1.20.1260.10">
    <property type="match status" value="1"/>
</dbReference>
<name>A0ABY7T1X2_9SPHI</name>
<reference evidence="3 4" key="1">
    <citation type="submission" date="2023-02" db="EMBL/GenBank/DDBJ databases">
        <title>Genome sequence of Mucilaginibacter jinjuensis strain KACC 16571.</title>
        <authorList>
            <person name="Kim S."/>
            <person name="Heo J."/>
            <person name="Kwon S.-W."/>
        </authorList>
    </citation>
    <scope>NUCLEOTIDE SEQUENCE [LARGE SCALE GENOMIC DNA]</scope>
    <source>
        <strain evidence="3 4">KACC 16571</strain>
    </source>
</reference>
<dbReference type="Pfam" id="PF12902">
    <property type="entry name" value="Ferritin-like"/>
    <property type="match status" value="1"/>
</dbReference>
<organism evidence="3 4">
    <name type="scientific">Mucilaginibacter jinjuensis</name>
    <dbReference type="NCBI Taxonomy" id="1176721"/>
    <lineage>
        <taxon>Bacteria</taxon>
        <taxon>Pseudomonadati</taxon>
        <taxon>Bacteroidota</taxon>
        <taxon>Sphingobacteriia</taxon>
        <taxon>Sphingobacteriales</taxon>
        <taxon>Sphingobacteriaceae</taxon>
        <taxon>Mucilaginibacter</taxon>
    </lineage>
</organism>
<dbReference type="Proteomes" id="UP001216139">
    <property type="component" value="Chromosome"/>
</dbReference>
<sequence length="695" mass="76903">MKTQADKKDLFDRDPSLFETDYAAVKAIVQTAVNVELFTIPLYMTTLYSIQGVHQITGQNSLYQGRLWPGLAPTFRPGINPSKNIPENEKAFNTIFSVFIEEMLHLQLASNIATAVGVVPVFTQLSPKADNYAWQCYSPDSTVIPGIIDLKDCKDFYEGIDYTKIRVKLDELNHTQNDLFLAIEAGEEIAKGRVKDEEKHKYFPTAPFENWQQGDTLPMFGSIGQMYQCLWDYLDITYKDLDGEVTTLWEKIYQPAAIQQDIFNTVSSGHPYKEFQDMDTVIEGWLPERAKELVFRLICAITDQGEGADITKNMRPSFGLQAVKPINQAADEALKTDYPNFTDTGKPAPSSHAFARHGNGEHDHYERFIEIRTDLECDRIVTWPTWHKKTRPGLNKWQPEDLKTDTYDQNKYPLPKAEEIAGALNRLNDPSGTGDLNDPKREANYQQFCEIATGAIAGITTVLDQFWANAGVGFPFPSMGGSGDRLMMCWAVFGQLPDLSRGVQPIKDGVLYHACQGLDLNEPSTADPATCASAEIYHNCRGSNSCKAQGGCGFVQQVGQSKSCGSSVMSLKTAENLCGPKPPKPPVTVYSAPGDNVCSSFGGCAVPISASQIYPVISGSGQSAITSGIMELNNFGPRPPHPIQKIDGETVPFNTGDMVHDIAWNAYTEVLNHRKQPLPEKPKPSDIRLAFPPST</sequence>
<evidence type="ECO:0000313" key="4">
    <source>
        <dbReference type="Proteomes" id="UP001216139"/>
    </source>
</evidence>
<dbReference type="RefSeq" id="WP_273628358.1">
    <property type="nucleotide sequence ID" value="NZ_CP117167.1"/>
</dbReference>